<accession>A0ABU8I849</accession>
<sequence length="368" mass="43533">MIKQDILYQKSVVVFLDLLKFALWGKPLALDKFQELKNPDWENVYRLAYFQTLDGLIAHAAQQLPSYFMPEQPMLYKMILREQQIREKNEKMNTIISELDGLYNAEGIRPILQKGQAVAQYYPDPFLRVCGDIDWYFERGFPYNKAFKLMVDLKTNIHFHSGYSCGYDWKGLHVEHHQRLIQARNPWNLKFLNKLLTEEKEAFEPISSQGFQTHMPNPFLNSIMLNVHILSHQVGYGIGLRQLCDVARLYHTQYQKLDGDRLKFVYKKLGVLAWMNKLHYTLVKYMGLREENLPFPLEKKSVNDWMIKDILFAGNFAFHDPRFPDINNPMGRMNRIPRLFYSFRRYLPLAPSETVAFPIIQVISKFHR</sequence>
<keyword evidence="2" id="KW-1185">Reference proteome</keyword>
<evidence type="ECO:0000313" key="2">
    <source>
        <dbReference type="Proteomes" id="UP001363035"/>
    </source>
</evidence>
<dbReference type="EMBL" id="JAYLLN010000037">
    <property type="protein sequence ID" value="MEI5985900.1"/>
    <property type="molecule type" value="Genomic_DNA"/>
</dbReference>
<comment type="caution">
    <text evidence="1">The sequence shown here is derived from an EMBL/GenBank/DDBJ whole genome shotgun (WGS) entry which is preliminary data.</text>
</comment>
<evidence type="ECO:0000313" key="1">
    <source>
        <dbReference type="EMBL" id="MEI5985900.1"/>
    </source>
</evidence>
<dbReference type="Proteomes" id="UP001363035">
    <property type="component" value="Unassembled WGS sequence"/>
</dbReference>
<protein>
    <submittedName>
        <fullName evidence="1">Nucleotidyltransferase family protein</fullName>
    </submittedName>
</protein>
<dbReference type="RefSeq" id="WP_134776557.1">
    <property type="nucleotide sequence ID" value="NZ_JAYLLN010000037.1"/>
</dbReference>
<name>A0ABU8I849_9SPHI</name>
<dbReference type="Pfam" id="PF14907">
    <property type="entry name" value="NTP_transf_5"/>
    <property type="match status" value="1"/>
</dbReference>
<organism evidence="1 2">
    <name type="scientific">Sphingobacterium tenebrionis</name>
    <dbReference type="NCBI Taxonomy" id="3111775"/>
    <lineage>
        <taxon>Bacteria</taxon>
        <taxon>Pseudomonadati</taxon>
        <taxon>Bacteroidota</taxon>
        <taxon>Sphingobacteriia</taxon>
        <taxon>Sphingobacteriales</taxon>
        <taxon>Sphingobacteriaceae</taxon>
        <taxon>Sphingobacterium</taxon>
    </lineage>
</organism>
<reference evidence="1 2" key="1">
    <citation type="submission" date="2024-01" db="EMBL/GenBank/DDBJ databases">
        <title>Sphingobacterium tenebrionis sp. nov., a novel endophyte isolated from tenebrio molitor intestines.</title>
        <authorList>
            <person name="Zhang C."/>
        </authorList>
    </citation>
    <scope>NUCLEOTIDE SEQUENCE [LARGE SCALE GENOMIC DNA]</scope>
    <source>
        <strain evidence="1 2">PU5-4</strain>
    </source>
</reference>
<proteinExistence type="predicted"/>
<gene>
    <name evidence="1" type="ORF">VJ786_13425</name>
</gene>
<dbReference type="InterPro" id="IPR039498">
    <property type="entry name" value="NTP_transf_5"/>
</dbReference>